<feature type="chain" id="PRO_5007573229" description="phospholipase D" evidence="7">
    <location>
        <begin position="19"/>
        <end position="402"/>
    </location>
</feature>
<dbReference type="RefSeq" id="WP_061835426.1">
    <property type="nucleotide sequence ID" value="NZ_LUKE01000002.1"/>
</dbReference>
<comment type="caution">
    <text evidence="9">The sequence shown here is derived from an EMBL/GenBank/DDBJ whole genome shotgun (WGS) entry which is preliminary data.</text>
</comment>
<dbReference type="Gene3D" id="3.30.870.10">
    <property type="entry name" value="Endonuclease Chain A"/>
    <property type="match status" value="2"/>
</dbReference>
<dbReference type="GO" id="GO:0016042">
    <property type="term" value="P:lipid catabolic process"/>
    <property type="evidence" value="ECO:0007669"/>
    <property type="project" value="UniProtKB-KW"/>
</dbReference>
<keyword evidence="6" id="KW-0443">Lipid metabolism</keyword>
<dbReference type="InterPro" id="IPR025202">
    <property type="entry name" value="PLD-like_dom"/>
</dbReference>
<evidence type="ECO:0000259" key="8">
    <source>
        <dbReference type="PROSITE" id="PS50035"/>
    </source>
</evidence>
<evidence type="ECO:0000313" key="10">
    <source>
        <dbReference type="Proteomes" id="UP000075320"/>
    </source>
</evidence>
<evidence type="ECO:0000256" key="6">
    <source>
        <dbReference type="ARBA" id="ARBA00023098"/>
    </source>
</evidence>
<evidence type="ECO:0000256" key="2">
    <source>
        <dbReference type="ARBA" id="ARBA00008664"/>
    </source>
</evidence>
<evidence type="ECO:0000256" key="3">
    <source>
        <dbReference type="ARBA" id="ARBA00012027"/>
    </source>
</evidence>
<dbReference type="EMBL" id="LUKE01000002">
    <property type="protein sequence ID" value="KYG64915.1"/>
    <property type="molecule type" value="Genomic_DNA"/>
</dbReference>
<dbReference type="OrthoDB" id="5294698at2"/>
<dbReference type="InterPro" id="IPR001736">
    <property type="entry name" value="PLipase_D/transphosphatidylase"/>
</dbReference>
<dbReference type="AlphaFoldDB" id="A0A150WM65"/>
<feature type="domain" description="PLD phosphodiesterase" evidence="8">
    <location>
        <begin position="299"/>
        <end position="326"/>
    </location>
</feature>
<proteinExistence type="inferred from homology"/>
<dbReference type="GO" id="GO:0004630">
    <property type="term" value="F:phospholipase D activity"/>
    <property type="evidence" value="ECO:0007669"/>
    <property type="project" value="UniProtKB-EC"/>
</dbReference>
<evidence type="ECO:0000256" key="4">
    <source>
        <dbReference type="ARBA" id="ARBA00022801"/>
    </source>
</evidence>
<dbReference type="Pfam" id="PF13091">
    <property type="entry name" value="PLDc_2"/>
    <property type="match status" value="2"/>
</dbReference>
<keyword evidence="5" id="KW-0442">Lipid degradation</keyword>
<dbReference type="Proteomes" id="UP000075320">
    <property type="component" value="Unassembled WGS sequence"/>
</dbReference>
<dbReference type="InterPro" id="IPR051406">
    <property type="entry name" value="PLD_domain"/>
</dbReference>
<evidence type="ECO:0000256" key="1">
    <source>
        <dbReference type="ARBA" id="ARBA00000798"/>
    </source>
</evidence>
<accession>A0A150WM65</accession>
<protein>
    <recommendedName>
        <fullName evidence="3">phospholipase D</fullName>
        <ecNumber evidence="3">3.1.4.4</ecNumber>
    </recommendedName>
</protein>
<name>A0A150WM65_BDEBC</name>
<dbReference type="SMART" id="SM00155">
    <property type="entry name" value="PLDc"/>
    <property type="match status" value="2"/>
</dbReference>
<keyword evidence="4" id="KW-0378">Hydrolase</keyword>
<evidence type="ECO:0000256" key="7">
    <source>
        <dbReference type="SAM" id="SignalP"/>
    </source>
</evidence>
<dbReference type="PROSITE" id="PS50035">
    <property type="entry name" value="PLD"/>
    <property type="match status" value="1"/>
</dbReference>
<feature type="signal peptide" evidence="7">
    <location>
        <begin position="1"/>
        <end position="18"/>
    </location>
</feature>
<sequence>MKYLISVLVIFFAFNASAKVEALFHPNGPTLETIAQWISEAQSTVDIAMYNMDVKESSPIIATLKSAAVQARLHSGELKIRVNLELYSSPEANTAKRQALEDLGVDVRYLDNKDVKIHHKFAVIDANGPLPRVVTSSANWAVMSQEGYDENFLFFTAEKEVTARYQQEFLRLWKASKEFGATLPSTEQKPVSFVDESDVEVVFNSPRTIEPQSPEKSMLTDEIVGHINGAKKTLEIATARIRLVPILEALRTAANRGVQVQAVIGQDDFRDLGRRARYLVHKNIQVRIKFYNLDINDFLKFQMHNKFMIVDGETLIAGSFNWSQSSEFNHIENIVILTGAKAQEVIPAYHQRFSGIWEMGRDQYASVLADLEKNQPHQCALPPMVLTSDEIKELLKYKADCK</sequence>
<comment type="catalytic activity">
    <reaction evidence="1">
        <text>a 1,2-diacyl-sn-glycero-3-phosphocholine + H2O = a 1,2-diacyl-sn-glycero-3-phosphate + choline + H(+)</text>
        <dbReference type="Rhea" id="RHEA:14445"/>
        <dbReference type="ChEBI" id="CHEBI:15354"/>
        <dbReference type="ChEBI" id="CHEBI:15377"/>
        <dbReference type="ChEBI" id="CHEBI:15378"/>
        <dbReference type="ChEBI" id="CHEBI:57643"/>
        <dbReference type="ChEBI" id="CHEBI:58608"/>
        <dbReference type="EC" id="3.1.4.4"/>
    </reaction>
</comment>
<dbReference type="PANTHER" id="PTHR43856:SF1">
    <property type="entry name" value="MITOCHONDRIAL CARDIOLIPIN HYDROLASE"/>
    <property type="match status" value="1"/>
</dbReference>
<comment type="similarity">
    <text evidence="2">Belongs to the phospholipase D family.</text>
</comment>
<dbReference type="GO" id="GO:0016891">
    <property type="term" value="F:RNA endonuclease activity producing 5'-phosphomonoesters, hydrolytic mechanism"/>
    <property type="evidence" value="ECO:0007669"/>
    <property type="project" value="TreeGrafter"/>
</dbReference>
<keyword evidence="7" id="KW-0732">Signal</keyword>
<evidence type="ECO:0000313" key="9">
    <source>
        <dbReference type="EMBL" id="KYG64915.1"/>
    </source>
</evidence>
<dbReference type="SUPFAM" id="SSF56024">
    <property type="entry name" value="Phospholipase D/nuclease"/>
    <property type="match status" value="2"/>
</dbReference>
<gene>
    <name evidence="9" type="ORF">AZI86_12000</name>
</gene>
<dbReference type="PANTHER" id="PTHR43856">
    <property type="entry name" value="CARDIOLIPIN HYDROLASE"/>
    <property type="match status" value="1"/>
</dbReference>
<dbReference type="EC" id="3.1.4.4" evidence="3"/>
<evidence type="ECO:0000256" key="5">
    <source>
        <dbReference type="ARBA" id="ARBA00022963"/>
    </source>
</evidence>
<dbReference type="GO" id="GO:0006793">
    <property type="term" value="P:phosphorus metabolic process"/>
    <property type="evidence" value="ECO:0007669"/>
    <property type="project" value="UniProtKB-ARBA"/>
</dbReference>
<keyword evidence="10" id="KW-1185">Reference proteome</keyword>
<reference evidence="9 10" key="1">
    <citation type="submission" date="2016-03" db="EMBL/GenBank/DDBJ databases">
        <authorList>
            <person name="Ploux O."/>
        </authorList>
    </citation>
    <scope>NUCLEOTIDE SEQUENCE [LARGE SCALE GENOMIC DNA]</scope>
    <source>
        <strain evidence="9 10">R0</strain>
    </source>
</reference>
<organism evidence="9 10">
    <name type="scientific">Bdellovibrio bacteriovorus</name>
    <dbReference type="NCBI Taxonomy" id="959"/>
    <lineage>
        <taxon>Bacteria</taxon>
        <taxon>Pseudomonadati</taxon>
        <taxon>Bdellovibrionota</taxon>
        <taxon>Bdellovibrionia</taxon>
        <taxon>Bdellovibrionales</taxon>
        <taxon>Pseudobdellovibrionaceae</taxon>
        <taxon>Bdellovibrio</taxon>
    </lineage>
</organism>